<evidence type="ECO:0000313" key="3">
    <source>
        <dbReference type="Proteomes" id="UP000323708"/>
    </source>
</evidence>
<dbReference type="Gene3D" id="3.40.50.1820">
    <property type="entry name" value="alpha/beta hydrolase"/>
    <property type="match status" value="1"/>
</dbReference>
<dbReference type="InterPro" id="IPR050261">
    <property type="entry name" value="FrsA_esterase"/>
</dbReference>
<dbReference type="Pfam" id="PF01738">
    <property type="entry name" value="DLH"/>
    <property type="match status" value="1"/>
</dbReference>
<name>A0A5B0X4X8_9GAMM</name>
<reference evidence="2 3" key="1">
    <citation type="submission" date="2019-09" db="EMBL/GenBank/DDBJ databases">
        <authorList>
            <person name="Chen X.-Y."/>
        </authorList>
    </citation>
    <scope>NUCLEOTIDE SEQUENCE [LARGE SCALE GENOMIC DNA]</scope>
    <source>
        <strain evidence="2 3">NY5</strain>
    </source>
</reference>
<dbReference type="Proteomes" id="UP000323708">
    <property type="component" value="Unassembled WGS sequence"/>
</dbReference>
<feature type="domain" description="Dienelactone hydrolase" evidence="1">
    <location>
        <begin position="18"/>
        <end position="237"/>
    </location>
</feature>
<evidence type="ECO:0000259" key="1">
    <source>
        <dbReference type="Pfam" id="PF01738"/>
    </source>
</evidence>
<keyword evidence="3" id="KW-1185">Reference proteome</keyword>
<gene>
    <name evidence="2" type="ORF">F0M18_02745</name>
</gene>
<comment type="caution">
    <text evidence="2">The sequence shown here is derived from an EMBL/GenBank/DDBJ whole genome shotgun (WGS) entry which is preliminary data.</text>
</comment>
<dbReference type="InterPro" id="IPR002925">
    <property type="entry name" value="Dienelactn_hydro"/>
</dbReference>
<dbReference type="AlphaFoldDB" id="A0A5B0X4X8"/>
<dbReference type="RefSeq" id="WP_149609835.1">
    <property type="nucleotide sequence ID" value="NZ_VTUX01000001.1"/>
</dbReference>
<dbReference type="SUPFAM" id="SSF53474">
    <property type="entry name" value="alpha/beta-Hydrolases"/>
    <property type="match status" value="1"/>
</dbReference>
<dbReference type="GO" id="GO:0016787">
    <property type="term" value="F:hydrolase activity"/>
    <property type="evidence" value="ECO:0007669"/>
    <property type="project" value="UniProtKB-KW"/>
</dbReference>
<dbReference type="PANTHER" id="PTHR22946">
    <property type="entry name" value="DIENELACTONE HYDROLASE DOMAIN-CONTAINING PROTEIN-RELATED"/>
    <property type="match status" value="1"/>
</dbReference>
<protein>
    <submittedName>
        <fullName evidence="2">Dienelactone hydrolase family protein</fullName>
    </submittedName>
</protein>
<sequence>MGIEARELVYRSNGTEHRGYLAWDDNASSPRPAVLIAHTWAGRGEFEETRARQLAEAGFVALVADLYGNGQRGAGPEENAQLMAPLMDDRAELQARMTAGLEAVRSLPEVDEQRVAAMGYCFGGLCVLDLARTGADIRGVVSFHGLFKPADNLPSPQISAKVLCLHGYDDPMATPDAILALADELTAAGADWQVHAYGSTVHAFTNPAANDPERGTVYSPIADQRAWRALQNFLDEVLD</sequence>
<accession>A0A5B0X4X8</accession>
<proteinExistence type="predicted"/>
<dbReference type="EMBL" id="VTUX01000001">
    <property type="protein sequence ID" value="KAA1194366.1"/>
    <property type="molecule type" value="Genomic_DNA"/>
</dbReference>
<keyword evidence="2" id="KW-0378">Hydrolase</keyword>
<evidence type="ECO:0000313" key="2">
    <source>
        <dbReference type="EMBL" id="KAA1194366.1"/>
    </source>
</evidence>
<organism evidence="2 3">
    <name type="scientific">Pseudohalioglobus sediminis</name>
    <dbReference type="NCBI Taxonomy" id="2606449"/>
    <lineage>
        <taxon>Bacteria</taxon>
        <taxon>Pseudomonadati</taxon>
        <taxon>Pseudomonadota</taxon>
        <taxon>Gammaproteobacteria</taxon>
        <taxon>Cellvibrionales</taxon>
        <taxon>Halieaceae</taxon>
        <taxon>Pseudohalioglobus</taxon>
    </lineage>
</organism>
<dbReference type="InterPro" id="IPR029058">
    <property type="entry name" value="AB_hydrolase_fold"/>
</dbReference>
<dbReference type="PANTHER" id="PTHR22946:SF0">
    <property type="entry name" value="DIENELACTONE HYDROLASE DOMAIN-CONTAINING PROTEIN"/>
    <property type="match status" value="1"/>
</dbReference>